<feature type="chain" id="PRO_5003011754" evidence="7">
    <location>
        <begin position="26"/>
        <end position="775"/>
    </location>
</feature>
<name>D0LXR0_HALO1</name>
<dbReference type="InterPro" id="IPR034204">
    <property type="entry name" value="PfSUB1-like_cat_dom"/>
</dbReference>
<dbReference type="PRINTS" id="PR00723">
    <property type="entry name" value="SUBTILISIN"/>
</dbReference>
<feature type="signal peptide" evidence="7">
    <location>
        <begin position="1"/>
        <end position="25"/>
    </location>
</feature>
<evidence type="ECO:0000313" key="9">
    <source>
        <dbReference type="EMBL" id="ACY17815.1"/>
    </source>
</evidence>
<dbReference type="Pfam" id="PF22148">
    <property type="entry name" value="Fervidolysin_NPro-like"/>
    <property type="match status" value="1"/>
</dbReference>
<dbReference type="Gene3D" id="3.40.50.200">
    <property type="entry name" value="Peptidase S8/S53 domain"/>
    <property type="match status" value="1"/>
</dbReference>
<keyword evidence="2 5" id="KW-0645">Protease</keyword>
<dbReference type="SUPFAM" id="SSF52743">
    <property type="entry name" value="Subtilisin-like"/>
    <property type="match status" value="1"/>
</dbReference>
<feature type="active site" description="Charge relay system" evidence="5">
    <location>
        <position position="407"/>
    </location>
</feature>
<dbReference type="AlphaFoldDB" id="D0LXR0"/>
<dbReference type="MEROPS" id="S08.130"/>
<dbReference type="PANTHER" id="PTHR43399">
    <property type="entry name" value="SUBTILISIN-RELATED"/>
    <property type="match status" value="1"/>
</dbReference>
<dbReference type="Pfam" id="PF01483">
    <property type="entry name" value="P_proprotein"/>
    <property type="match status" value="1"/>
</dbReference>
<dbReference type="InterPro" id="IPR022398">
    <property type="entry name" value="Peptidase_S8_His-AS"/>
</dbReference>
<dbReference type="KEGG" id="hoh:Hoch_5330"/>
<dbReference type="eggNOG" id="COG1404">
    <property type="taxonomic scope" value="Bacteria"/>
</dbReference>
<dbReference type="PROSITE" id="PS00138">
    <property type="entry name" value="SUBTILASE_SER"/>
    <property type="match status" value="1"/>
</dbReference>
<dbReference type="Gene3D" id="2.60.120.260">
    <property type="entry name" value="Galactose-binding domain-like"/>
    <property type="match status" value="1"/>
</dbReference>
<evidence type="ECO:0000256" key="3">
    <source>
        <dbReference type="ARBA" id="ARBA00022801"/>
    </source>
</evidence>
<dbReference type="GO" id="GO:0006508">
    <property type="term" value="P:proteolysis"/>
    <property type="evidence" value="ECO:0007669"/>
    <property type="project" value="UniProtKB-KW"/>
</dbReference>
<dbReference type="Proteomes" id="UP000001880">
    <property type="component" value="Chromosome"/>
</dbReference>
<proteinExistence type="inferred from homology"/>
<dbReference type="PROSITE" id="PS51829">
    <property type="entry name" value="P_HOMO_B"/>
    <property type="match status" value="1"/>
</dbReference>
<dbReference type="STRING" id="502025.Hoch_5330"/>
<dbReference type="SUPFAM" id="SSF49785">
    <property type="entry name" value="Galactose-binding domain-like"/>
    <property type="match status" value="1"/>
</dbReference>
<dbReference type="PROSITE" id="PS00137">
    <property type="entry name" value="SUBTILASE_HIS"/>
    <property type="match status" value="1"/>
</dbReference>
<sequence>MRIRRANLGYGIWSGVLLGALAVSSGCTDTGMAVGADEATFTNILDDKAGPSYDPSTIIVKFRDVATATAVNDAMALVKGSFKDENFDGKDDQFAHIAGGNLAAVKLDDKNGADAAIKALAGHPAIEYAERNYLYSIQAVPNDPDFGDLWGLNNTGQGGGTPGAHVSALDAWDLSVGSHDVIVGVIDTGVAYDHPDLVANMYINPGEIPGNGIDDDENGFIDDVHGMNAITGSGDPYDDNDHGTHVSGTIGASGDNGVGVVGVNWDVTIMGLKFLSAAGSGSTEGAIACIDYAVMMKNSGVDIRALNNSWGGGGFSQALEDAIAAADAADILFVAAAGNSNSNNDSTPSYPASYEVPNVLAVASTTRTDARSSFSSYGATSVDLGAPGSDILSTIPGGGYASFSGTSMATPHVTGAAALALAASQGSLSTAELKDLLMNTGDPIASMDGVTVSGKRLNLANLLAEADPQPGFRMEVPTTPLIISQGDSVSLGFAVSSVLDYSIPVDMTLEATPALDAEVVFTPNPVPVDSSGELSITTSTATAPGTYSLVVNGTSGELLRSRTLQLTVYPEGTTVHEYETVDGVSIPDNDPAGVTSTLSVPDSLEIIDLTVDVNITHTYIGDLIVELTSPAGTTVRLHDRAGGGTDNLYQSFDPADFDGESAAGEWTLFVSDNAGIDLGTIDSWGLTIVGLGFEPGIGLDLVSAERRGSRGADITISWSGSDAELIDVYRYGVLIDTVPNTDSYRDRFRSSGSVFIYQVCEAGTDTCSQEMTVTL</sequence>
<dbReference type="GO" id="GO:0004252">
    <property type="term" value="F:serine-type endopeptidase activity"/>
    <property type="evidence" value="ECO:0007669"/>
    <property type="project" value="UniProtKB-UniRule"/>
</dbReference>
<dbReference type="HOGENOM" id="CLU_008655_0_0_7"/>
<dbReference type="InterPro" id="IPR036852">
    <property type="entry name" value="Peptidase_S8/S53_dom_sf"/>
</dbReference>
<dbReference type="PROSITE" id="PS51257">
    <property type="entry name" value="PROKAR_LIPOPROTEIN"/>
    <property type="match status" value="1"/>
</dbReference>
<evidence type="ECO:0000256" key="7">
    <source>
        <dbReference type="SAM" id="SignalP"/>
    </source>
</evidence>
<evidence type="ECO:0000256" key="2">
    <source>
        <dbReference type="ARBA" id="ARBA00022670"/>
    </source>
</evidence>
<feature type="domain" description="P/Homo B" evidence="8">
    <location>
        <begin position="568"/>
        <end position="696"/>
    </location>
</feature>
<dbReference type="PROSITE" id="PS00136">
    <property type="entry name" value="SUBTILASE_ASP"/>
    <property type="match status" value="1"/>
</dbReference>
<organism evidence="9 10">
    <name type="scientific">Haliangium ochraceum (strain DSM 14365 / JCM 11303 / SMP-2)</name>
    <dbReference type="NCBI Taxonomy" id="502025"/>
    <lineage>
        <taxon>Bacteria</taxon>
        <taxon>Pseudomonadati</taxon>
        <taxon>Myxococcota</taxon>
        <taxon>Polyangia</taxon>
        <taxon>Haliangiales</taxon>
        <taxon>Kofleriaceae</taxon>
        <taxon>Haliangium</taxon>
    </lineage>
</organism>
<dbReference type="eggNOG" id="COG4935">
    <property type="taxonomic scope" value="Bacteria"/>
</dbReference>
<dbReference type="PANTHER" id="PTHR43399:SF4">
    <property type="entry name" value="CELL WALL-ASSOCIATED PROTEASE"/>
    <property type="match status" value="1"/>
</dbReference>
<dbReference type="InterPro" id="IPR002884">
    <property type="entry name" value="P_dom"/>
</dbReference>
<comment type="similarity">
    <text evidence="1 5 6">Belongs to the peptidase S8 family.</text>
</comment>
<keyword evidence="3 5" id="KW-0378">Hydrolase</keyword>
<dbReference type="CDD" id="cd07473">
    <property type="entry name" value="Peptidases_S8_Subtilisin_like"/>
    <property type="match status" value="1"/>
</dbReference>
<dbReference type="InterPro" id="IPR054399">
    <property type="entry name" value="Fervidolysin-like_N_prodom"/>
</dbReference>
<protein>
    <submittedName>
        <fullName evidence="9">Peptidase S8 and S53 subtilisin kexin sedolisin</fullName>
    </submittedName>
</protein>
<evidence type="ECO:0000256" key="1">
    <source>
        <dbReference type="ARBA" id="ARBA00011073"/>
    </source>
</evidence>
<evidence type="ECO:0000313" key="10">
    <source>
        <dbReference type="Proteomes" id="UP000001880"/>
    </source>
</evidence>
<dbReference type="InterPro" id="IPR000209">
    <property type="entry name" value="Peptidase_S8/S53_dom"/>
</dbReference>
<feature type="active site" description="Charge relay system" evidence="5">
    <location>
        <position position="187"/>
    </location>
</feature>
<reference evidence="9 10" key="1">
    <citation type="journal article" date="2010" name="Stand. Genomic Sci.">
        <title>Complete genome sequence of Haliangium ochraceum type strain (SMP-2).</title>
        <authorList>
            <consortium name="US DOE Joint Genome Institute (JGI-PGF)"/>
            <person name="Ivanova N."/>
            <person name="Daum C."/>
            <person name="Lang E."/>
            <person name="Abt B."/>
            <person name="Kopitz M."/>
            <person name="Saunders E."/>
            <person name="Lapidus A."/>
            <person name="Lucas S."/>
            <person name="Glavina Del Rio T."/>
            <person name="Nolan M."/>
            <person name="Tice H."/>
            <person name="Copeland A."/>
            <person name="Cheng J.F."/>
            <person name="Chen F."/>
            <person name="Bruce D."/>
            <person name="Goodwin L."/>
            <person name="Pitluck S."/>
            <person name="Mavromatis K."/>
            <person name="Pati A."/>
            <person name="Mikhailova N."/>
            <person name="Chen A."/>
            <person name="Palaniappan K."/>
            <person name="Land M."/>
            <person name="Hauser L."/>
            <person name="Chang Y.J."/>
            <person name="Jeffries C.D."/>
            <person name="Detter J.C."/>
            <person name="Brettin T."/>
            <person name="Rohde M."/>
            <person name="Goker M."/>
            <person name="Bristow J."/>
            <person name="Markowitz V."/>
            <person name="Eisen J.A."/>
            <person name="Hugenholtz P."/>
            <person name="Kyrpides N.C."/>
            <person name="Klenk H.P."/>
        </authorList>
    </citation>
    <scope>NUCLEOTIDE SEQUENCE [LARGE SCALE GENOMIC DNA]</scope>
    <source>
        <strain evidence="10">DSM 14365 / CIP 107738 / JCM 11303 / AJ 13395 / SMP-2</strain>
    </source>
</reference>
<dbReference type="InterPro" id="IPR051048">
    <property type="entry name" value="Peptidase_S8/S53_subtilisin"/>
</dbReference>
<keyword evidence="4 5" id="KW-0720">Serine protease</keyword>
<keyword evidence="7" id="KW-0732">Signal</keyword>
<dbReference type="InterPro" id="IPR023828">
    <property type="entry name" value="Peptidase_S8_Ser-AS"/>
</dbReference>
<evidence type="ECO:0000256" key="6">
    <source>
        <dbReference type="RuleBase" id="RU003355"/>
    </source>
</evidence>
<dbReference type="InterPro" id="IPR015500">
    <property type="entry name" value="Peptidase_S8_subtilisin-rel"/>
</dbReference>
<gene>
    <name evidence="9" type="ordered locus">Hoch_5330</name>
</gene>
<dbReference type="PROSITE" id="PS51892">
    <property type="entry name" value="SUBTILASE"/>
    <property type="match status" value="1"/>
</dbReference>
<evidence type="ECO:0000256" key="5">
    <source>
        <dbReference type="PROSITE-ProRule" id="PRU01240"/>
    </source>
</evidence>
<dbReference type="InterPro" id="IPR008979">
    <property type="entry name" value="Galactose-bd-like_sf"/>
</dbReference>
<evidence type="ECO:0000256" key="4">
    <source>
        <dbReference type="ARBA" id="ARBA00022825"/>
    </source>
</evidence>
<keyword evidence="10" id="KW-1185">Reference proteome</keyword>
<accession>D0LXR0</accession>
<feature type="active site" description="Charge relay system" evidence="5">
    <location>
        <position position="242"/>
    </location>
</feature>
<dbReference type="OrthoDB" id="9765693at2"/>
<evidence type="ECO:0000259" key="8">
    <source>
        <dbReference type="PROSITE" id="PS51829"/>
    </source>
</evidence>
<dbReference type="EMBL" id="CP001804">
    <property type="protein sequence ID" value="ACY17815.1"/>
    <property type="molecule type" value="Genomic_DNA"/>
</dbReference>
<dbReference type="InterPro" id="IPR023827">
    <property type="entry name" value="Peptidase_S8_Asp-AS"/>
</dbReference>
<dbReference type="Pfam" id="PF00082">
    <property type="entry name" value="Peptidase_S8"/>
    <property type="match status" value="1"/>
</dbReference>